<reference evidence="1 2" key="1">
    <citation type="journal article" date="2013" name="Genome Announc.">
        <title>Draft Genome Sequence of the Cellulolytic Bacterium Clostridium papyrosolvens C7 (ATCC 700395).</title>
        <authorList>
            <person name="Zepeda V."/>
            <person name="Dassa B."/>
            <person name="Borovok I."/>
            <person name="Lamed R."/>
            <person name="Bayer E.A."/>
            <person name="Cate J.H."/>
        </authorList>
    </citation>
    <scope>NUCLEOTIDE SEQUENCE [LARGE SCALE GENOMIC DNA]</scope>
    <source>
        <strain evidence="1 2">C7</strain>
    </source>
</reference>
<accession>U4R2T9</accession>
<dbReference type="EMBL" id="ATAY01000026">
    <property type="protein sequence ID" value="EPR12506.1"/>
    <property type="molecule type" value="Genomic_DNA"/>
</dbReference>
<name>U4R2T9_9FIRM</name>
<protein>
    <recommendedName>
        <fullName evidence="3">Phage portal protein</fullName>
    </recommendedName>
</protein>
<dbReference type="AlphaFoldDB" id="U4R2T9"/>
<proteinExistence type="predicted"/>
<dbReference type="OrthoDB" id="1629754at2"/>
<dbReference type="STRING" id="1330534.L323_08115"/>
<evidence type="ECO:0000313" key="2">
    <source>
        <dbReference type="Proteomes" id="UP000016860"/>
    </source>
</evidence>
<sequence length="178" mass="20167">MALIDLLPPNYKNSIEVIELQGAFEHWTEALKIAKEDLFLQINVSSATWGLNMWEKALGIEIDVSKPLEYRRTRIMSKLRGAGTTTKEMIQNVAESFSNGQVTILEYNSQSRFEIKFTGTFGIPPNMGDLTAAIEEIKPAHLAYSYVYIFRTHGQLKPYTNEQLQAYTNTTLKSGELI</sequence>
<dbReference type="RefSeq" id="WP_020815176.1">
    <property type="nucleotide sequence ID" value="NZ_ATAY01000026.1"/>
</dbReference>
<dbReference type="Proteomes" id="UP000016860">
    <property type="component" value="Unassembled WGS sequence"/>
</dbReference>
<evidence type="ECO:0008006" key="3">
    <source>
        <dbReference type="Google" id="ProtNLM"/>
    </source>
</evidence>
<dbReference type="Pfam" id="PF10076">
    <property type="entry name" value="Phage_Mu_Gp48"/>
    <property type="match status" value="1"/>
</dbReference>
<dbReference type="PATRIC" id="fig|1330534.3.peg.1622"/>
<dbReference type="InterPro" id="IPR018755">
    <property type="entry name" value="Phage_Mu_Gp48"/>
</dbReference>
<gene>
    <name evidence="1" type="ORF">L323_08115</name>
</gene>
<evidence type="ECO:0000313" key="1">
    <source>
        <dbReference type="EMBL" id="EPR12506.1"/>
    </source>
</evidence>
<comment type="caution">
    <text evidence="1">The sequence shown here is derived from an EMBL/GenBank/DDBJ whole genome shotgun (WGS) entry which is preliminary data.</text>
</comment>
<organism evidence="1 2">
    <name type="scientific">Ruminiclostridium papyrosolvens C7</name>
    <dbReference type="NCBI Taxonomy" id="1330534"/>
    <lineage>
        <taxon>Bacteria</taxon>
        <taxon>Bacillati</taxon>
        <taxon>Bacillota</taxon>
        <taxon>Clostridia</taxon>
        <taxon>Eubacteriales</taxon>
        <taxon>Oscillospiraceae</taxon>
        <taxon>Ruminiclostridium</taxon>
    </lineage>
</organism>